<keyword evidence="2 5" id="KW-0479">Metal-binding</keyword>
<dbReference type="HAMAP" id="MF_01024">
    <property type="entry name" value="HisD"/>
    <property type="match status" value="1"/>
</dbReference>
<reference evidence="13" key="2">
    <citation type="journal article" date="2018" name="Environ. Microbiol.">
        <title>Bloom of a denitrifying methanotroph, 'Candidatus Methylomirabilis limnetica', in a deep stratified lake.</title>
        <authorList>
            <person name="Graf J.S."/>
            <person name="Mayr M.J."/>
            <person name="Marchant H.K."/>
            <person name="Tienken D."/>
            <person name="Hach P.F."/>
            <person name="Brand A."/>
            <person name="Schubert C.J."/>
            <person name="Kuypers M.M."/>
            <person name="Milucka J."/>
        </authorList>
    </citation>
    <scope>NUCLEOTIDE SEQUENCE [LARGE SCALE GENOMIC DNA]</scope>
    <source>
        <strain evidence="13">Zug</strain>
    </source>
</reference>
<keyword evidence="13" id="KW-1185">Reference proteome</keyword>
<feature type="active site" description="Proton acceptor" evidence="5 7">
    <location>
        <position position="327"/>
    </location>
</feature>
<dbReference type="Pfam" id="PF00815">
    <property type="entry name" value="Histidinol_dh"/>
    <property type="match status" value="1"/>
</dbReference>
<feature type="active site" description="Proton acceptor" evidence="5 7">
    <location>
        <position position="326"/>
    </location>
</feature>
<dbReference type="FunFam" id="3.40.50.1980:FF:000001">
    <property type="entry name" value="Histidinol dehydrogenase"/>
    <property type="match status" value="1"/>
</dbReference>
<evidence type="ECO:0000256" key="11">
    <source>
        <dbReference type="RuleBase" id="RU004175"/>
    </source>
</evidence>
<proteinExistence type="inferred from homology"/>
<feature type="binding site" evidence="5 10">
    <location>
        <position position="419"/>
    </location>
    <ligand>
        <name>Zn(2+)</name>
        <dbReference type="ChEBI" id="CHEBI:29105"/>
    </ligand>
</feature>
<keyword evidence="4 5" id="KW-0560">Oxidoreductase</keyword>
<dbReference type="GO" id="GO:0051287">
    <property type="term" value="F:NAD binding"/>
    <property type="evidence" value="ECO:0007669"/>
    <property type="project" value="InterPro"/>
</dbReference>
<keyword evidence="5" id="KW-0028">Amino-acid biosynthesis</keyword>
<dbReference type="PANTHER" id="PTHR21256:SF2">
    <property type="entry name" value="HISTIDINE BIOSYNTHESIS TRIFUNCTIONAL PROTEIN"/>
    <property type="match status" value="1"/>
</dbReference>
<dbReference type="NCBIfam" id="TIGR00069">
    <property type="entry name" value="hisD"/>
    <property type="match status" value="1"/>
</dbReference>
<dbReference type="RefSeq" id="WP_107562053.1">
    <property type="nucleotide sequence ID" value="NZ_NVQC01000018.1"/>
</dbReference>
<dbReference type="OrthoDB" id="9805269at2"/>
<dbReference type="InterPro" id="IPR022695">
    <property type="entry name" value="Histidinol_DH_monofunct"/>
</dbReference>
<comment type="pathway">
    <text evidence="5">Amino-acid biosynthesis; L-histidine biosynthesis; L-histidine from 5-phospho-alpha-D-ribose 1-diphosphate: step 9/9.</text>
</comment>
<keyword evidence="5 8" id="KW-0520">NAD</keyword>
<evidence type="ECO:0000256" key="5">
    <source>
        <dbReference type="HAMAP-Rule" id="MF_01024"/>
    </source>
</evidence>
<dbReference type="SUPFAM" id="SSF53720">
    <property type="entry name" value="ALDH-like"/>
    <property type="match status" value="1"/>
</dbReference>
<dbReference type="GO" id="GO:0008270">
    <property type="term" value="F:zinc ion binding"/>
    <property type="evidence" value="ECO:0007669"/>
    <property type="project" value="UniProtKB-UniRule"/>
</dbReference>
<evidence type="ECO:0000256" key="2">
    <source>
        <dbReference type="ARBA" id="ARBA00022723"/>
    </source>
</evidence>
<dbReference type="InterPro" id="IPR012131">
    <property type="entry name" value="Hstdl_DH"/>
</dbReference>
<reference evidence="12 13" key="1">
    <citation type="submission" date="2017-09" db="EMBL/GenBank/DDBJ databases">
        <title>Bloom of a denitrifying methanotroph, Candidatus Methylomirabilis limnetica, in a deep stratified lake.</title>
        <authorList>
            <person name="Graf J.S."/>
            <person name="Marchant H.K."/>
            <person name="Tienken D."/>
            <person name="Hach P.F."/>
            <person name="Brand A."/>
            <person name="Schubert C.J."/>
            <person name="Kuypers M.M."/>
            <person name="Milucka J."/>
        </authorList>
    </citation>
    <scope>NUCLEOTIDE SEQUENCE [LARGE SCALE GENOMIC DNA]</scope>
    <source>
        <strain evidence="12 13">Zug</strain>
    </source>
</reference>
<feature type="binding site" evidence="5 8">
    <location>
        <position position="128"/>
    </location>
    <ligand>
        <name>NAD(+)</name>
        <dbReference type="ChEBI" id="CHEBI:57540"/>
    </ligand>
</feature>
<feature type="binding site" evidence="5 9">
    <location>
        <position position="236"/>
    </location>
    <ligand>
        <name>substrate</name>
    </ligand>
</feature>
<dbReference type="GO" id="GO:0004399">
    <property type="term" value="F:histidinol dehydrogenase activity"/>
    <property type="evidence" value="ECO:0007669"/>
    <property type="project" value="UniProtKB-UniRule"/>
</dbReference>
<dbReference type="EC" id="1.1.1.23" evidence="5"/>
<dbReference type="GO" id="GO:0005829">
    <property type="term" value="C:cytosol"/>
    <property type="evidence" value="ECO:0007669"/>
    <property type="project" value="TreeGrafter"/>
</dbReference>
<feature type="binding site" evidence="5 9">
    <location>
        <position position="419"/>
    </location>
    <ligand>
        <name>substrate</name>
    </ligand>
</feature>
<keyword evidence="3 5" id="KW-0862">Zinc</keyword>
<comment type="catalytic activity">
    <reaction evidence="5">
        <text>L-histidinol + 2 NAD(+) + H2O = L-histidine + 2 NADH + 3 H(+)</text>
        <dbReference type="Rhea" id="RHEA:20641"/>
        <dbReference type="ChEBI" id="CHEBI:15377"/>
        <dbReference type="ChEBI" id="CHEBI:15378"/>
        <dbReference type="ChEBI" id="CHEBI:57540"/>
        <dbReference type="ChEBI" id="CHEBI:57595"/>
        <dbReference type="ChEBI" id="CHEBI:57699"/>
        <dbReference type="ChEBI" id="CHEBI:57945"/>
        <dbReference type="EC" id="1.1.1.23"/>
    </reaction>
</comment>
<evidence type="ECO:0000313" key="12">
    <source>
        <dbReference type="EMBL" id="PTL36071.1"/>
    </source>
</evidence>
<dbReference type="PIRSF" id="PIRSF000099">
    <property type="entry name" value="Histidinol_dh"/>
    <property type="match status" value="1"/>
</dbReference>
<evidence type="ECO:0000256" key="8">
    <source>
        <dbReference type="PIRSR" id="PIRSR000099-2"/>
    </source>
</evidence>
<protein>
    <recommendedName>
        <fullName evidence="5">Histidinol dehydrogenase</fullName>
        <shortName evidence="5">HDH</shortName>
        <ecNumber evidence="5">1.1.1.23</ecNumber>
    </recommendedName>
</protein>
<feature type="binding site" evidence="5 8">
    <location>
        <position position="213"/>
    </location>
    <ligand>
        <name>NAD(+)</name>
        <dbReference type="ChEBI" id="CHEBI:57540"/>
    </ligand>
</feature>
<dbReference type="EMBL" id="NVQC01000018">
    <property type="protein sequence ID" value="PTL36071.1"/>
    <property type="molecule type" value="Genomic_DNA"/>
</dbReference>
<dbReference type="InterPro" id="IPR016161">
    <property type="entry name" value="Ald_DH/histidinol_DH"/>
</dbReference>
<feature type="binding site" evidence="5 9">
    <location>
        <position position="258"/>
    </location>
    <ligand>
        <name>substrate</name>
    </ligand>
</feature>
<evidence type="ECO:0000256" key="7">
    <source>
        <dbReference type="PIRSR" id="PIRSR000099-1"/>
    </source>
</evidence>
<feature type="binding site" evidence="5 10">
    <location>
        <position position="360"/>
    </location>
    <ligand>
        <name>Zn(2+)</name>
        <dbReference type="ChEBI" id="CHEBI:29105"/>
    </ligand>
</feature>
<name>A0A2T4TY80_9BACT</name>
<dbReference type="PROSITE" id="PS00611">
    <property type="entry name" value="HISOL_DEHYDROGENASE"/>
    <property type="match status" value="1"/>
</dbReference>
<evidence type="ECO:0000256" key="6">
    <source>
        <dbReference type="PIRNR" id="PIRNR000099"/>
    </source>
</evidence>
<dbReference type="Gene3D" id="3.40.50.1980">
    <property type="entry name" value="Nitrogenase molybdenum iron protein domain"/>
    <property type="match status" value="2"/>
</dbReference>
<dbReference type="FunFam" id="3.40.50.1980:FF:000026">
    <property type="entry name" value="Histidinol dehydrogenase"/>
    <property type="match status" value="1"/>
</dbReference>
<dbReference type="AlphaFoldDB" id="A0A2T4TY80"/>
<dbReference type="GO" id="GO:0000105">
    <property type="term" value="P:L-histidine biosynthetic process"/>
    <property type="evidence" value="ECO:0007669"/>
    <property type="project" value="UniProtKB-UniRule"/>
</dbReference>
<keyword evidence="5" id="KW-0368">Histidine biosynthesis</keyword>
<evidence type="ECO:0000256" key="10">
    <source>
        <dbReference type="PIRSR" id="PIRSR000099-4"/>
    </source>
</evidence>
<dbReference type="PANTHER" id="PTHR21256">
    <property type="entry name" value="HISTIDINOL DEHYDROGENASE HDH"/>
    <property type="match status" value="1"/>
</dbReference>
<dbReference type="UniPathway" id="UPA00031">
    <property type="reaction ID" value="UER00014"/>
</dbReference>
<feature type="binding site" evidence="5 9">
    <location>
        <position position="414"/>
    </location>
    <ligand>
        <name>substrate</name>
    </ligand>
</feature>
<evidence type="ECO:0000256" key="3">
    <source>
        <dbReference type="ARBA" id="ARBA00022833"/>
    </source>
</evidence>
<accession>A0A2T4TY80</accession>
<comment type="similarity">
    <text evidence="1 5 6 11">Belongs to the histidinol dehydrogenase family.</text>
</comment>
<gene>
    <name evidence="5 12" type="primary">hisD</name>
    <name evidence="12" type="ORF">CLG94_06465</name>
</gene>
<comment type="cofactor">
    <cofactor evidence="5 10">
        <name>Zn(2+)</name>
        <dbReference type="ChEBI" id="CHEBI:29105"/>
    </cofactor>
    <text evidence="5 10">Binds 1 zinc ion per subunit.</text>
</comment>
<sequence>MRLLHAGSRECTLFFSQLRSRQGTMPVEVEQAVRDILEEIRTGGDAALFDLTQRFDGVRLDATSVQVGPGEIDEAYAALAPASLEALKTAASRIRAFHLRQLRSSWFSEEDGAIVGMLARPLERVGIYAPGGTAAYPSTVLMNAIPAAIAGVAEVVMCTPPSRDGKVAGAVLVAADLCGVHAIYKVGGAQAIAAMAYGTASIPKVDKIVGPGNVYVATAKRLVFGQVGIDMIAGPTELLIIADEEARAAWVAADILSQAEHDPLSSAMLLTPSQRLAEEVVDEVKRQVALLPRRQIAETSLEQFGAVVVVKGLHEAATLSNEVSPEHLELQVKDPWGLLPQIRHAGAIFMGGASPEVVGDYLAGPNHVLPTGGTARFASPLSVDDFQHRTSLIAFSQQKLEALEPTLVELARLEGLEAHARAASIRRLA</sequence>
<feature type="binding site" evidence="5 10">
    <location>
        <position position="258"/>
    </location>
    <ligand>
        <name>Zn(2+)</name>
        <dbReference type="ChEBI" id="CHEBI:29105"/>
    </ligand>
</feature>
<evidence type="ECO:0000256" key="9">
    <source>
        <dbReference type="PIRSR" id="PIRSR000099-3"/>
    </source>
</evidence>
<dbReference type="Proteomes" id="UP000241436">
    <property type="component" value="Unassembled WGS sequence"/>
</dbReference>
<dbReference type="Gene3D" id="1.20.5.1300">
    <property type="match status" value="1"/>
</dbReference>
<feature type="binding site" evidence="5 9">
    <location>
        <position position="261"/>
    </location>
    <ligand>
        <name>substrate</name>
    </ligand>
</feature>
<evidence type="ECO:0000256" key="1">
    <source>
        <dbReference type="ARBA" id="ARBA00010178"/>
    </source>
</evidence>
<feature type="binding site" evidence="5 10">
    <location>
        <position position="261"/>
    </location>
    <ligand>
        <name>Zn(2+)</name>
        <dbReference type="ChEBI" id="CHEBI:29105"/>
    </ligand>
</feature>
<dbReference type="CDD" id="cd06572">
    <property type="entry name" value="Histidinol_dh"/>
    <property type="match status" value="1"/>
</dbReference>
<dbReference type="InterPro" id="IPR001692">
    <property type="entry name" value="Histidinol_DH_CS"/>
</dbReference>
<comment type="caution">
    <text evidence="12">The sequence shown here is derived from an EMBL/GenBank/DDBJ whole genome shotgun (WGS) entry which is preliminary data.</text>
</comment>
<feature type="binding site" evidence="5 9">
    <location>
        <position position="327"/>
    </location>
    <ligand>
        <name>substrate</name>
    </ligand>
</feature>
<dbReference type="PRINTS" id="PR00083">
    <property type="entry name" value="HOLDHDRGNASE"/>
</dbReference>
<organism evidence="12 13">
    <name type="scientific">Candidatus Methylomirabilis limnetica</name>
    <dbReference type="NCBI Taxonomy" id="2033718"/>
    <lineage>
        <taxon>Bacteria</taxon>
        <taxon>Candidatus Methylomirabilota</taxon>
        <taxon>Candidatus Methylomirabilia</taxon>
        <taxon>Candidatus Methylomirabilales</taxon>
        <taxon>Candidatus Methylomirabilaceae</taxon>
        <taxon>Candidatus Methylomirabilis</taxon>
    </lineage>
</organism>
<comment type="function">
    <text evidence="5">Catalyzes the sequential NAD-dependent oxidations of L-histidinol to L-histidinaldehyde and then to L-histidine.</text>
</comment>
<feature type="binding site" evidence="5 9">
    <location>
        <position position="360"/>
    </location>
    <ligand>
        <name>substrate</name>
    </ligand>
</feature>
<evidence type="ECO:0000313" key="13">
    <source>
        <dbReference type="Proteomes" id="UP000241436"/>
    </source>
</evidence>
<feature type="binding site" evidence="5 8">
    <location>
        <position position="190"/>
    </location>
    <ligand>
        <name>NAD(+)</name>
        <dbReference type="ChEBI" id="CHEBI:57540"/>
    </ligand>
</feature>
<evidence type="ECO:0000256" key="4">
    <source>
        <dbReference type="ARBA" id="ARBA00023002"/>
    </source>
</evidence>